<dbReference type="Gene3D" id="3.30.460.10">
    <property type="entry name" value="Beta Polymerase, domain 2"/>
    <property type="match status" value="1"/>
</dbReference>
<sequence length="660" mass="76275">MSKLSGTELPQNALSPTIGTAKSAVDKKTPVPEIYLTNPLANRIFENWYAQQSDPESADSLLQKLSQLSLNPPSLLAALLFLCYQQAEDLPKNFENNIPDDSSKYFAQAVLLYQRMLKVHQFPERPKNPEQAELTLRMLLTVLADVQLLAVFLVLQLQKLEQLETLPPKKRDATAWTALHVHAALAGRLGIFWIKSELEDSAFRQLEYEKYQLLKKKIARKRSVRSENVERILAKIQLILKQAGIRHEVQGRYKRFYSIFQKLEKVDNDFDRIQDLIAFRVVVEDVDDCYAALSFIHENWVPIKDRFKDYIVKPKSNGYQSLHTTVTDLRDDDPGYSRPIEIQIRTHKMHRMAEYGVAAHWLYKEKRQAPKEKTAELIEESLLEKTNADGEDETMPLIDLFSDNIYVMTPAREIRELPQTATPVDFAYAIHTEVGNRMTGAKANGSITRLDGRLHSGDTVEILTSTRQEPRKEWLEFVKTRHARNKIKHALQERSRESRRKEGLEILEREFRNHGLHLNRLVRDGRMEHESRQRKNQEFDHILFCIGDGSIRSEEVRRWFMDDQNDAFASSTAETQKPADTKLKPGKKKTTPAHSSGTIIVDGMDNVMTRIARCCSPMKNQVILGYLTQERVITIHKEKCPFLQKLSPERMVKVHWEGKE</sequence>
<name>A0A381Q170_9ZZZZ</name>
<dbReference type="Pfam" id="PF04607">
    <property type="entry name" value="RelA_SpoT"/>
    <property type="match status" value="1"/>
</dbReference>
<evidence type="ECO:0000256" key="1">
    <source>
        <dbReference type="ARBA" id="ARBA00007476"/>
    </source>
</evidence>
<feature type="region of interest" description="Disordered" evidence="2">
    <location>
        <begin position="569"/>
        <end position="597"/>
    </location>
</feature>
<dbReference type="CDD" id="cd05399">
    <property type="entry name" value="NT_Rel-Spo_like"/>
    <property type="match status" value="1"/>
</dbReference>
<dbReference type="Pfam" id="PF02824">
    <property type="entry name" value="TGS"/>
    <property type="match status" value="1"/>
</dbReference>
<dbReference type="SUPFAM" id="SSF81301">
    <property type="entry name" value="Nucleotidyltransferase"/>
    <property type="match status" value="1"/>
</dbReference>
<gene>
    <name evidence="4" type="ORF">METZ01_LOCUS25935</name>
</gene>
<dbReference type="AlphaFoldDB" id="A0A381Q170"/>
<dbReference type="FunFam" id="3.10.20.30:FF:000002">
    <property type="entry name" value="GTP pyrophosphokinase (RelA/SpoT)"/>
    <property type="match status" value="1"/>
</dbReference>
<dbReference type="Gene3D" id="1.10.3210.10">
    <property type="entry name" value="Hypothetical protein af1432"/>
    <property type="match status" value="1"/>
</dbReference>
<dbReference type="Gene3D" id="3.10.20.30">
    <property type="match status" value="1"/>
</dbReference>
<proteinExistence type="inferred from homology"/>
<organism evidence="4">
    <name type="scientific">marine metagenome</name>
    <dbReference type="NCBI Taxonomy" id="408172"/>
    <lineage>
        <taxon>unclassified sequences</taxon>
        <taxon>metagenomes</taxon>
        <taxon>ecological metagenomes</taxon>
    </lineage>
</organism>
<dbReference type="Pfam" id="PF19296">
    <property type="entry name" value="RelA_AH_RIS"/>
    <property type="match status" value="1"/>
</dbReference>
<dbReference type="GO" id="GO:0005886">
    <property type="term" value="C:plasma membrane"/>
    <property type="evidence" value="ECO:0007669"/>
    <property type="project" value="TreeGrafter"/>
</dbReference>
<dbReference type="EMBL" id="UINC01001167">
    <property type="protein sequence ID" value="SUZ73081.1"/>
    <property type="molecule type" value="Genomic_DNA"/>
</dbReference>
<evidence type="ECO:0000259" key="3">
    <source>
        <dbReference type="SMART" id="SM00954"/>
    </source>
</evidence>
<dbReference type="CDD" id="cd01668">
    <property type="entry name" value="TGS_RSH"/>
    <property type="match status" value="1"/>
</dbReference>
<accession>A0A381Q170</accession>
<dbReference type="InterPro" id="IPR004095">
    <property type="entry name" value="TGS"/>
</dbReference>
<dbReference type="GO" id="GO:0008728">
    <property type="term" value="F:GTP diphosphokinase activity"/>
    <property type="evidence" value="ECO:0007669"/>
    <property type="project" value="TreeGrafter"/>
</dbReference>
<comment type="similarity">
    <text evidence="1">Belongs to the RelA/SpoT family.</text>
</comment>
<dbReference type="SUPFAM" id="SSF109604">
    <property type="entry name" value="HD-domain/PDEase-like"/>
    <property type="match status" value="1"/>
</dbReference>
<dbReference type="SMART" id="SM00954">
    <property type="entry name" value="RelA_SpoT"/>
    <property type="match status" value="1"/>
</dbReference>
<dbReference type="GO" id="GO:0015969">
    <property type="term" value="P:guanosine tetraphosphate metabolic process"/>
    <property type="evidence" value="ECO:0007669"/>
    <property type="project" value="InterPro"/>
</dbReference>
<dbReference type="InterPro" id="IPR033655">
    <property type="entry name" value="TGS_RelA/SpoT"/>
</dbReference>
<dbReference type="GO" id="GO:0008893">
    <property type="term" value="F:guanosine-3',5'-bis(diphosphate) 3'-diphosphatase activity"/>
    <property type="evidence" value="ECO:0007669"/>
    <property type="project" value="TreeGrafter"/>
</dbReference>
<evidence type="ECO:0000313" key="4">
    <source>
        <dbReference type="EMBL" id="SUZ73081.1"/>
    </source>
</evidence>
<evidence type="ECO:0000256" key="2">
    <source>
        <dbReference type="SAM" id="MobiDB-lite"/>
    </source>
</evidence>
<dbReference type="SUPFAM" id="SSF81271">
    <property type="entry name" value="TGS-like"/>
    <property type="match status" value="1"/>
</dbReference>
<dbReference type="InterPro" id="IPR007685">
    <property type="entry name" value="RelA_SpoT"/>
</dbReference>
<dbReference type="InterPro" id="IPR043519">
    <property type="entry name" value="NT_sf"/>
</dbReference>
<feature type="domain" description="RelA/SpoT" evidence="3">
    <location>
        <begin position="251"/>
        <end position="367"/>
    </location>
</feature>
<protein>
    <recommendedName>
        <fullName evidence="3">RelA/SpoT domain-containing protein</fullName>
    </recommendedName>
</protein>
<dbReference type="PANTHER" id="PTHR21262:SF31">
    <property type="entry name" value="GTP PYROPHOSPHOKINASE"/>
    <property type="match status" value="1"/>
</dbReference>
<dbReference type="PANTHER" id="PTHR21262">
    <property type="entry name" value="GUANOSINE-3',5'-BIS DIPHOSPHATE 3'-PYROPHOSPHOHYDROLASE"/>
    <property type="match status" value="1"/>
</dbReference>
<reference evidence="4" key="1">
    <citation type="submission" date="2018-05" db="EMBL/GenBank/DDBJ databases">
        <authorList>
            <person name="Lanie J.A."/>
            <person name="Ng W.-L."/>
            <person name="Kazmierczak K.M."/>
            <person name="Andrzejewski T.M."/>
            <person name="Davidsen T.M."/>
            <person name="Wayne K.J."/>
            <person name="Tettelin H."/>
            <person name="Glass J.I."/>
            <person name="Rusch D."/>
            <person name="Podicherti R."/>
            <person name="Tsui H.-C.T."/>
            <person name="Winkler M.E."/>
        </authorList>
    </citation>
    <scope>NUCLEOTIDE SEQUENCE</scope>
</reference>
<dbReference type="GO" id="GO:0042594">
    <property type="term" value="P:response to starvation"/>
    <property type="evidence" value="ECO:0007669"/>
    <property type="project" value="TreeGrafter"/>
</dbReference>
<dbReference type="FunFam" id="3.30.460.10:FF:000001">
    <property type="entry name" value="GTP pyrophosphokinase RelA"/>
    <property type="match status" value="1"/>
</dbReference>
<dbReference type="InterPro" id="IPR045600">
    <property type="entry name" value="RelA/SpoT_AH_RIS"/>
</dbReference>
<dbReference type="InterPro" id="IPR012675">
    <property type="entry name" value="Beta-grasp_dom_sf"/>
</dbReference>
<dbReference type="InterPro" id="IPR012676">
    <property type="entry name" value="TGS-like"/>
</dbReference>
<dbReference type="Pfam" id="PF13328">
    <property type="entry name" value="HD_4"/>
    <property type="match status" value="1"/>
</dbReference>